<dbReference type="Pfam" id="PF07541">
    <property type="entry name" value="EIF_2_alpha"/>
    <property type="match status" value="1"/>
</dbReference>
<dbReference type="InterPro" id="IPR012340">
    <property type="entry name" value="NA-bd_OB-fold"/>
</dbReference>
<comment type="caution">
    <text evidence="7">The sequence shown here is derived from an EMBL/GenBank/DDBJ whole genome shotgun (WGS) entry which is preliminary data.</text>
</comment>
<sequence length="343" mass="38854">MATNTPNLECRMYEAKYPEVDMAVMIQVKNIADMGAYVSLLEYNNIEGMILFSELSRRRIRSVSSLIKVGRQEPVMVLRVDKEKGYIDLSKRRVSEEDIQACEERYNKSKLVHSIMRHVAETMQLDLEDLYIHVGWPLYRKYIHAFEAFKVIVTDPDSVLNSLTREVKEIGPDGQEVTKVVPAMTEEVKDALVKNIRRRMTPQPLKIRADIEMKCFQFDGVLHIKEAMRKAEAAGNNDCPVKIKLVAPPLYVLTTQTLDKEQGISVLTNAIKACTEEIERHKGKLAVKEAPRAVSERDDKLLAEHMAKLRSANEEVSGDEDSEEEEDTGMGVVDVDNSAGITE</sequence>
<dbReference type="Gene3D" id="2.40.50.140">
    <property type="entry name" value="Nucleic acid-binding proteins"/>
    <property type="match status" value="1"/>
</dbReference>
<feature type="compositionally biased region" description="Acidic residues" evidence="5">
    <location>
        <begin position="316"/>
        <end position="328"/>
    </location>
</feature>
<dbReference type="GO" id="GO:0033290">
    <property type="term" value="C:eukaryotic 48S preinitiation complex"/>
    <property type="evidence" value="ECO:0007669"/>
    <property type="project" value="TreeGrafter"/>
</dbReference>
<dbReference type="GO" id="GO:0003723">
    <property type="term" value="F:RNA binding"/>
    <property type="evidence" value="ECO:0007669"/>
    <property type="project" value="InterPro"/>
</dbReference>
<feature type="region of interest" description="Disordered" evidence="5">
    <location>
        <begin position="309"/>
        <end position="343"/>
    </location>
</feature>
<dbReference type="SUPFAM" id="SSF110993">
    <property type="entry name" value="eIF-2-alpha, C-terminal domain"/>
    <property type="match status" value="1"/>
</dbReference>
<keyword evidence="8" id="KW-1185">Reference proteome</keyword>
<dbReference type="Pfam" id="PF00575">
    <property type="entry name" value="S1"/>
    <property type="match status" value="1"/>
</dbReference>
<protein>
    <recommendedName>
        <fullName evidence="6">S1 motif domain-containing protein</fullName>
    </recommendedName>
</protein>
<dbReference type="CDD" id="cd04452">
    <property type="entry name" value="S1_IF2_alpha"/>
    <property type="match status" value="1"/>
</dbReference>
<evidence type="ECO:0000256" key="2">
    <source>
        <dbReference type="ARBA" id="ARBA00022540"/>
    </source>
</evidence>
<dbReference type="FunFam" id="2.40.50.140:FF:000015">
    <property type="entry name" value="Eukaryotic translation initiation factor 2 subunit alpha"/>
    <property type="match status" value="1"/>
</dbReference>
<dbReference type="EMBL" id="JAINDJ010000002">
    <property type="protein sequence ID" value="KAG9456108.1"/>
    <property type="molecule type" value="Genomic_DNA"/>
</dbReference>
<evidence type="ECO:0000259" key="6">
    <source>
        <dbReference type="PROSITE" id="PS50126"/>
    </source>
</evidence>
<comment type="similarity">
    <text evidence="1">Belongs to the eIF-2-alpha family.</text>
</comment>
<dbReference type="FunFam" id="3.30.70.1130:FF:000001">
    <property type="entry name" value="Eukaryotic translation initiation factor 2 subunit 1"/>
    <property type="match status" value="1"/>
</dbReference>
<evidence type="ECO:0000256" key="5">
    <source>
        <dbReference type="SAM" id="MobiDB-lite"/>
    </source>
</evidence>
<dbReference type="AlphaFoldDB" id="A0AAV7F973"/>
<dbReference type="Gene3D" id="1.10.150.190">
    <property type="entry name" value="Translation initiation factor 2, subunit 1, domain 2"/>
    <property type="match status" value="1"/>
</dbReference>
<dbReference type="InterPro" id="IPR024055">
    <property type="entry name" value="TIF2_asu_C"/>
</dbReference>
<dbReference type="InterPro" id="IPR024054">
    <property type="entry name" value="TIF2_asu_middle_sf"/>
</dbReference>
<dbReference type="GO" id="GO:0005850">
    <property type="term" value="C:eukaryotic translation initiation factor 2 complex"/>
    <property type="evidence" value="ECO:0007669"/>
    <property type="project" value="TreeGrafter"/>
</dbReference>
<evidence type="ECO:0000313" key="7">
    <source>
        <dbReference type="EMBL" id="KAG9456108.1"/>
    </source>
</evidence>
<proteinExistence type="inferred from homology"/>
<evidence type="ECO:0000256" key="1">
    <source>
        <dbReference type="ARBA" id="ARBA00007223"/>
    </source>
</evidence>
<dbReference type="InterPro" id="IPR044126">
    <property type="entry name" value="S1_IF2_alpha"/>
</dbReference>
<evidence type="ECO:0000313" key="8">
    <source>
        <dbReference type="Proteomes" id="UP000825729"/>
    </source>
</evidence>
<dbReference type="Proteomes" id="UP000825729">
    <property type="component" value="Unassembled WGS sequence"/>
</dbReference>
<dbReference type="InterPro" id="IPR011488">
    <property type="entry name" value="TIF_2_asu"/>
</dbReference>
<dbReference type="GO" id="GO:0043022">
    <property type="term" value="F:ribosome binding"/>
    <property type="evidence" value="ECO:0007669"/>
    <property type="project" value="TreeGrafter"/>
</dbReference>
<evidence type="ECO:0000256" key="4">
    <source>
        <dbReference type="ARBA" id="ARBA00022917"/>
    </source>
</evidence>
<dbReference type="InterPro" id="IPR003029">
    <property type="entry name" value="S1_domain"/>
</dbReference>
<keyword evidence="2" id="KW-0396">Initiation factor</keyword>
<dbReference type="PROSITE" id="PS50126">
    <property type="entry name" value="S1"/>
    <property type="match status" value="1"/>
</dbReference>
<organism evidence="7 8">
    <name type="scientific">Aristolochia fimbriata</name>
    <name type="common">White veined hardy Dutchman's pipe vine</name>
    <dbReference type="NCBI Taxonomy" id="158543"/>
    <lineage>
        <taxon>Eukaryota</taxon>
        <taxon>Viridiplantae</taxon>
        <taxon>Streptophyta</taxon>
        <taxon>Embryophyta</taxon>
        <taxon>Tracheophyta</taxon>
        <taxon>Spermatophyta</taxon>
        <taxon>Magnoliopsida</taxon>
        <taxon>Magnoliidae</taxon>
        <taxon>Piperales</taxon>
        <taxon>Aristolochiaceae</taxon>
        <taxon>Aristolochia</taxon>
    </lineage>
</organism>
<feature type="domain" description="S1 motif" evidence="6">
    <location>
        <begin position="21"/>
        <end position="92"/>
    </location>
</feature>
<dbReference type="PANTHER" id="PTHR10602">
    <property type="entry name" value="EUKARYOTIC TRANSLATION INITIATION FACTOR 2 SUBUNIT 1"/>
    <property type="match status" value="1"/>
</dbReference>
<name>A0AAV7F973_ARIFI</name>
<gene>
    <name evidence="7" type="ORF">H6P81_000616</name>
</gene>
<dbReference type="SUPFAM" id="SSF50249">
    <property type="entry name" value="Nucleic acid-binding proteins"/>
    <property type="match status" value="1"/>
</dbReference>
<dbReference type="SMART" id="SM00316">
    <property type="entry name" value="S1"/>
    <property type="match status" value="1"/>
</dbReference>
<dbReference type="GO" id="GO:0003743">
    <property type="term" value="F:translation initiation factor activity"/>
    <property type="evidence" value="ECO:0007669"/>
    <property type="project" value="UniProtKB-KW"/>
</dbReference>
<dbReference type="Gene3D" id="3.30.70.1130">
    <property type="entry name" value="EIF_2_alpha"/>
    <property type="match status" value="1"/>
</dbReference>
<dbReference type="FunFam" id="1.10.150.190:FF:000003">
    <property type="entry name" value="Eukaryotic translation initiation factor 2 subunit alpha"/>
    <property type="match status" value="1"/>
</dbReference>
<dbReference type="PANTHER" id="PTHR10602:SF0">
    <property type="entry name" value="EUKARYOTIC TRANSLATION INITIATION FACTOR 2 SUBUNIT 1"/>
    <property type="match status" value="1"/>
</dbReference>
<keyword evidence="3" id="KW-0597">Phosphoprotein</keyword>
<dbReference type="SUPFAM" id="SSF116742">
    <property type="entry name" value="eIF2alpha middle domain-like"/>
    <property type="match status" value="1"/>
</dbReference>
<reference evidence="7 8" key="1">
    <citation type="submission" date="2021-07" db="EMBL/GenBank/DDBJ databases">
        <title>The Aristolochia fimbriata genome: insights into angiosperm evolution, floral development and chemical biosynthesis.</title>
        <authorList>
            <person name="Jiao Y."/>
        </authorList>
    </citation>
    <scope>NUCLEOTIDE SEQUENCE [LARGE SCALE GENOMIC DNA]</scope>
    <source>
        <strain evidence="7">IBCAS-2021</strain>
        <tissue evidence="7">Leaf</tissue>
    </source>
</reference>
<evidence type="ECO:0000256" key="3">
    <source>
        <dbReference type="ARBA" id="ARBA00022553"/>
    </source>
</evidence>
<accession>A0AAV7F973</accession>
<keyword evidence="4" id="KW-0648">Protein biosynthesis</keyword>